<feature type="domain" description="Zn(2)-C6 fungal-type" evidence="3">
    <location>
        <begin position="16"/>
        <end position="46"/>
    </location>
</feature>
<evidence type="ECO:0000313" key="4">
    <source>
        <dbReference type="EMBL" id="ROT40424.1"/>
    </source>
</evidence>
<dbReference type="InterPro" id="IPR036864">
    <property type="entry name" value="Zn2-C6_fun-type_DNA-bd_sf"/>
</dbReference>
<evidence type="ECO:0000313" key="5">
    <source>
        <dbReference type="Proteomes" id="UP000272025"/>
    </source>
</evidence>
<dbReference type="InterPro" id="IPR001138">
    <property type="entry name" value="Zn2Cys6_DnaBD"/>
</dbReference>
<dbReference type="SUPFAM" id="SSF57701">
    <property type="entry name" value="Zn2/Cys6 DNA-binding domain"/>
    <property type="match status" value="1"/>
</dbReference>
<dbReference type="GO" id="GO:0008270">
    <property type="term" value="F:zinc ion binding"/>
    <property type="evidence" value="ECO:0007669"/>
    <property type="project" value="InterPro"/>
</dbReference>
<name>A0A3N2Q0X9_SODAK</name>
<protein>
    <recommendedName>
        <fullName evidence="3">Zn(2)-C6 fungal-type domain-containing protein</fullName>
    </recommendedName>
</protein>
<gene>
    <name evidence="4" type="ORF">SODALDRAFT_270933</name>
</gene>
<dbReference type="PANTHER" id="PTHR47784:SF5">
    <property type="entry name" value="STEROL UPTAKE CONTROL PROTEIN 2"/>
    <property type="match status" value="1"/>
</dbReference>
<dbReference type="PROSITE" id="PS00463">
    <property type="entry name" value="ZN2_CY6_FUNGAL_1"/>
    <property type="match status" value="1"/>
</dbReference>
<proteinExistence type="predicted"/>
<feature type="compositionally biased region" description="Low complexity" evidence="2">
    <location>
        <begin position="414"/>
        <end position="424"/>
    </location>
</feature>
<dbReference type="OrthoDB" id="3546279at2759"/>
<dbReference type="STRING" id="1314773.A0A3N2Q0X9"/>
<organism evidence="4 5">
    <name type="scientific">Sodiomyces alkalinus (strain CBS 110278 / VKM F-3762 / F11)</name>
    <name type="common">Alkaliphilic filamentous fungus</name>
    <dbReference type="NCBI Taxonomy" id="1314773"/>
    <lineage>
        <taxon>Eukaryota</taxon>
        <taxon>Fungi</taxon>
        <taxon>Dikarya</taxon>
        <taxon>Ascomycota</taxon>
        <taxon>Pezizomycotina</taxon>
        <taxon>Sordariomycetes</taxon>
        <taxon>Hypocreomycetidae</taxon>
        <taxon>Glomerellales</taxon>
        <taxon>Plectosphaerellaceae</taxon>
        <taxon>Sodiomyces</taxon>
    </lineage>
</organism>
<reference evidence="4 5" key="1">
    <citation type="journal article" date="2018" name="Mol. Ecol.">
        <title>The obligate alkalophilic soda-lake fungus Sodiomyces alkalinus has shifted to a protein diet.</title>
        <authorList>
            <person name="Grum-Grzhimaylo A.A."/>
            <person name="Falkoski D.L."/>
            <person name="van den Heuvel J."/>
            <person name="Valero-Jimenez C.A."/>
            <person name="Min B."/>
            <person name="Choi I.G."/>
            <person name="Lipzen A."/>
            <person name="Daum C.G."/>
            <person name="Aanen D.K."/>
            <person name="Tsang A."/>
            <person name="Henrissat B."/>
            <person name="Bilanenko E.N."/>
            <person name="de Vries R.P."/>
            <person name="van Kan J.A.L."/>
            <person name="Grigoriev I.V."/>
            <person name="Debets A.J.M."/>
        </authorList>
    </citation>
    <scope>NUCLEOTIDE SEQUENCE [LARGE SCALE GENOMIC DNA]</scope>
    <source>
        <strain evidence="4 5">F11</strain>
    </source>
</reference>
<dbReference type="SMART" id="SM00066">
    <property type="entry name" value="GAL4"/>
    <property type="match status" value="1"/>
</dbReference>
<feature type="region of interest" description="Disordered" evidence="2">
    <location>
        <begin position="61"/>
        <end position="91"/>
    </location>
</feature>
<evidence type="ECO:0000259" key="3">
    <source>
        <dbReference type="PROSITE" id="PS50048"/>
    </source>
</evidence>
<dbReference type="GO" id="GO:0001228">
    <property type="term" value="F:DNA-binding transcription activator activity, RNA polymerase II-specific"/>
    <property type="evidence" value="ECO:0007669"/>
    <property type="project" value="TreeGrafter"/>
</dbReference>
<evidence type="ECO:0000256" key="2">
    <source>
        <dbReference type="SAM" id="MobiDB-lite"/>
    </source>
</evidence>
<feature type="compositionally biased region" description="Polar residues" evidence="2">
    <location>
        <begin position="427"/>
        <end position="445"/>
    </location>
</feature>
<dbReference type="PANTHER" id="PTHR47784">
    <property type="entry name" value="STEROL UPTAKE CONTROL PROTEIN 2"/>
    <property type="match status" value="1"/>
</dbReference>
<dbReference type="AlphaFoldDB" id="A0A3N2Q0X9"/>
<dbReference type="EMBL" id="ML119052">
    <property type="protein sequence ID" value="ROT40424.1"/>
    <property type="molecule type" value="Genomic_DNA"/>
</dbReference>
<dbReference type="CDD" id="cd00067">
    <property type="entry name" value="GAL4"/>
    <property type="match status" value="1"/>
</dbReference>
<dbReference type="InterPro" id="IPR021858">
    <property type="entry name" value="Fun_TF"/>
</dbReference>
<dbReference type="Proteomes" id="UP000272025">
    <property type="component" value="Unassembled WGS sequence"/>
</dbReference>
<accession>A0A3N2Q0X9</accession>
<keyword evidence="1" id="KW-0539">Nucleus</keyword>
<evidence type="ECO:0000256" key="1">
    <source>
        <dbReference type="ARBA" id="ARBA00023242"/>
    </source>
</evidence>
<keyword evidence="5" id="KW-1185">Reference proteome</keyword>
<dbReference type="Pfam" id="PF11951">
    <property type="entry name" value="Fungal_trans_2"/>
    <property type="match status" value="1"/>
</dbReference>
<dbReference type="InterPro" id="IPR053157">
    <property type="entry name" value="Sterol_Uptake_Regulator"/>
</dbReference>
<feature type="compositionally biased region" description="Low complexity" evidence="2">
    <location>
        <begin position="61"/>
        <end position="83"/>
    </location>
</feature>
<dbReference type="PROSITE" id="PS50048">
    <property type="entry name" value="ZN2_CY6_FUNGAL_2"/>
    <property type="match status" value="1"/>
</dbReference>
<sequence length="483" mass="52792">MAPKGSRRFNGKSRSGCSQCKRRRVKCDRVGPICSNCSRRQEPCSYLGLLATVLDNANAASGGAPSSSRDVAPGQGQAAAAQPSTRDSLTPLPAEISKADEAELKQHFSAHAWQTFSLLPDPKQCDVFSRWIPQLATRHVFIHQAMLSLSALHLCYLAPPDVKRYYALAYQYSIQASNYFRLAVRDVNEDNWLLIVMFYMCNGIFNFYRPFMDEKIMRIPCTLTPAASLHAMRSGGQFADSIRGYLERSPIRAKLQQVDQDAWARDPENRAPTALAKLAALEQWLRHHGGSDQTGGGGGGGLSSHDAATYSAALDALADWVRGLPGGKPRMSCHFVAWPTVLSEAYYSLLEANDPMALVLFLIWNGAMSHMPRRWYMVDWFARTGSVAAAELEKQSPSPLHRLWESLESEGDGTSDTGTSTCCGPGASSSSVEGAVPSQRTTASGVENCEEGDDGEQQAPVHNALPEWSPQTLSHSSFPILPH</sequence>
<dbReference type="RefSeq" id="XP_028468230.1">
    <property type="nucleotide sequence ID" value="XM_028607742.1"/>
</dbReference>
<dbReference type="GeneID" id="39576220"/>
<dbReference type="Gene3D" id="4.10.240.10">
    <property type="entry name" value="Zn(2)-C6 fungal-type DNA-binding domain"/>
    <property type="match status" value="1"/>
</dbReference>
<dbReference type="Pfam" id="PF00172">
    <property type="entry name" value="Zn_clus"/>
    <property type="match status" value="1"/>
</dbReference>
<feature type="region of interest" description="Disordered" evidence="2">
    <location>
        <begin position="408"/>
        <end position="461"/>
    </location>
</feature>